<dbReference type="PANTHER" id="PTHR46715:SF1">
    <property type="entry name" value="1-PHOSPHATIDYLINOSITOL 3-PHOSPHATE 5-KINASE"/>
    <property type="match status" value="1"/>
</dbReference>
<dbReference type="GO" id="GO:1903426">
    <property type="term" value="P:regulation of reactive oxygen species biosynthetic process"/>
    <property type="evidence" value="ECO:0007669"/>
    <property type="project" value="TreeGrafter"/>
</dbReference>
<proteinExistence type="predicted"/>
<keyword evidence="2" id="KW-1185">Reference proteome</keyword>
<dbReference type="EMBL" id="UYRR01005449">
    <property type="protein sequence ID" value="VDK21809.1"/>
    <property type="molecule type" value="Genomic_DNA"/>
</dbReference>
<reference evidence="1 2" key="2">
    <citation type="submission" date="2018-11" db="EMBL/GenBank/DDBJ databases">
        <authorList>
            <consortium name="Pathogen Informatics"/>
        </authorList>
    </citation>
    <scope>NUCLEOTIDE SEQUENCE [LARGE SCALE GENOMIC DNA]</scope>
</reference>
<dbReference type="OrthoDB" id="158357at2759"/>
<dbReference type="PANTHER" id="PTHR46715">
    <property type="entry name" value="1-PHOSPHATIDYLINOSITOL 3-PHOSPHATE 5-KINASE"/>
    <property type="match status" value="1"/>
</dbReference>
<evidence type="ECO:0000313" key="2">
    <source>
        <dbReference type="Proteomes" id="UP000267096"/>
    </source>
</evidence>
<dbReference type="GO" id="GO:0031410">
    <property type="term" value="C:cytoplasmic vesicle"/>
    <property type="evidence" value="ECO:0007669"/>
    <property type="project" value="TreeGrafter"/>
</dbReference>
<dbReference type="AlphaFoldDB" id="A0A0M3J7V6"/>
<name>A0A0M3J7V6_ANISI</name>
<dbReference type="GO" id="GO:0000285">
    <property type="term" value="F:1-phosphatidylinositol-3-phosphate 5-kinase activity"/>
    <property type="evidence" value="ECO:0007669"/>
    <property type="project" value="InterPro"/>
</dbReference>
<organism evidence="3">
    <name type="scientific">Anisakis simplex</name>
    <name type="common">Herring worm</name>
    <dbReference type="NCBI Taxonomy" id="6269"/>
    <lineage>
        <taxon>Eukaryota</taxon>
        <taxon>Metazoa</taxon>
        <taxon>Ecdysozoa</taxon>
        <taxon>Nematoda</taxon>
        <taxon>Chromadorea</taxon>
        <taxon>Rhabditida</taxon>
        <taxon>Spirurina</taxon>
        <taxon>Ascaridomorpha</taxon>
        <taxon>Ascaridoidea</taxon>
        <taxon>Anisakidae</taxon>
        <taxon>Anisakis</taxon>
        <taxon>Anisakis simplex complex</taxon>
    </lineage>
</organism>
<evidence type="ECO:0000313" key="1">
    <source>
        <dbReference type="EMBL" id="VDK21809.1"/>
    </source>
</evidence>
<dbReference type="GO" id="GO:0090385">
    <property type="term" value="P:phagosome-lysosome fusion"/>
    <property type="evidence" value="ECO:0007669"/>
    <property type="project" value="TreeGrafter"/>
</dbReference>
<accession>A0A0M3J7V6</accession>
<evidence type="ECO:0000313" key="3">
    <source>
        <dbReference type="WBParaSite" id="ASIM_0000365401-mRNA-1"/>
    </source>
</evidence>
<reference evidence="3" key="1">
    <citation type="submission" date="2017-02" db="UniProtKB">
        <authorList>
            <consortium name="WormBaseParasite"/>
        </authorList>
    </citation>
    <scope>IDENTIFICATION</scope>
</reference>
<dbReference type="Proteomes" id="UP000267096">
    <property type="component" value="Unassembled WGS sequence"/>
</dbReference>
<gene>
    <name evidence="1" type="ORF">ASIM_LOCUS3489</name>
</gene>
<dbReference type="WBParaSite" id="ASIM_0000365401-mRNA-1">
    <property type="protein sequence ID" value="ASIM_0000365401-mRNA-1"/>
    <property type="gene ID" value="ASIM_0000365401"/>
</dbReference>
<dbReference type="GO" id="GO:0052810">
    <property type="term" value="F:1-phosphatidylinositol-5-kinase activity"/>
    <property type="evidence" value="ECO:0007669"/>
    <property type="project" value="TreeGrafter"/>
</dbReference>
<protein>
    <submittedName>
        <fullName evidence="3">1-phosphatidylinositol 3-phosphate 5-kinase (inferred by orthology to a human protein)</fullName>
    </submittedName>
</protein>
<sequence length="318" mass="36747">MTMKLLCSELSPESFSEDEFIHALLYDVLDPFIHQRIAVLFGSFSAKSPNAPFFCVRPWVVQMEHYGYNDMCLGDFLKNLFYNIEFRFCFNKDYQCPSTNCDVSMLDHSRKMVYRNVCIEITTQNYIQPIDDINAISQSIAEQASQLLSWLYCPMFVHFTDLISLISNDFTELSKRIIQIDITSLNFSCKASSSIVQLNDAVVNISFAKYLDYLANGMCASCSISSFNRVRPYHVTFSPVVCTVDPLLFTRKFVDETENEIRATADSVFSKMISQLEQFKQTTDYQRYVSFYALLSSLVQQTQTDFRLFSYLIHSVVR</sequence>
<dbReference type="InterPro" id="IPR043548">
    <property type="entry name" value="PIKfyve"/>
</dbReference>
<dbReference type="GO" id="GO:0012506">
    <property type="term" value="C:vesicle membrane"/>
    <property type="evidence" value="ECO:0007669"/>
    <property type="project" value="TreeGrafter"/>
</dbReference>
<dbReference type="GO" id="GO:0032438">
    <property type="term" value="P:melanosome organization"/>
    <property type="evidence" value="ECO:0007669"/>
    <property type="project" value="TreeGrafter"/>
</dbReference>